<evidence type="ECO:0000313" key="1">
    <source>
        <dbReference type="EMBL" id="CAH0048498.1"/>
    </source>
</evidence>
<keyword evidence="2" id="KW-1185">Reference proteome</keyword>
<evidence type="ECO:0000313" key="2">
    <source>
        <dbReference type="Proteomes" id="UP000775872"/>
    </source>
</evidence>
<sequence>MSLAAPLGYLTQPGRDLGRAILPFIAQGSEERERGRRQSSILLLHKTRALVLHQRNVTWASMRIFLERRAFDLTAEAPPLGHPFSLSARARWNICIDT</sequence>
<protein>
    <submittedName>
        <fullName evidence="1">Uncharacterized protein</fullName>
    </submittedName>
</protein>
<dbReference type="AlphaFoldDB" id="A0A9N9Z3P2"/>
<reference evidence="1" key="1">
    <citation type="submission" date="2021-10" db="EMBL/GenBank/DDBJ databases">
        <authorList>
            <person name="Piombo E."/>
        </authorList>
    </citation>
    <scope>NUCLEOTIDE SEQUENCE</scope>
</reference>
<name>A0A9N9Z3P2_9HYPO</name>
<comment type="caution">
    <text evidence="1">The sequence shown here is derived from an EMBL/GenBank/DDBJ whole genome shotgun (WGS) entry which is preliminary data.</text>
</comment>
<accession>A0A9N9Z3P2</accession>
<organism evidence="1 2">
    <name type="scientific">Clonostachys solani</name>
    <dbReference type="NCBI Taxonomy" id="160281"/>
    <lineage>
        <taxon>Eukaryota</taxon>
        <taxon>Fungi</taxon>
        <taxon>Dikarya</taxon>
        <taxon>Ascomycota</taxon>
        <taxon>Pezizomycotina</taxon>
        <taxon>Sordariomycetes</taxon>
        <taxon>Hypocreomycetidae</taxon>
        <taxon>Hypocreales</taxon>
        <taxon>Bionectriaceae</taxon>
        <taxon>Clonostachys</taxon>
    </lineage>
</organism>
<proteinExistence type="predicted"/>
<gene>
    <name evidence="1" type="ORF">CSOL1703_00000444</name>
</gene>
<dbReference type="Proteomes" id="UP000775872">
    <property type="component" value="Unassembled WGS sequence"/>
</dbReference>
<dbReference type="EMBL" id="CABFOC020000035">
    <property type="protein sequence ID" value="CAH0048498.1"/>
    <property type="molecule type" value="Genomic_DNA"/>
</dbReference>